<feature type="compositionally biased region" description="Basic and acidic residues" evidence="6">
    <location>
        <begin position="206"/>
        <end position="222"/>
    </location>
</feature>
<feature type="compositionally biased region" description="Polar residues" evidence="6">
    <location>
        <begin position="189"/>
        <end position="205"/>
    </location>
</feature>
<feature type="compositionally biased region" description="Polar residues" evidence="6">
    <location>
        <begin position="445"/>
        <end position="458"/>
    </location>
</feature>
<comment type="subcellular location">
    <subcellularLocation>
        <location evidence="1">Nucleus</location>
    </subcellularLocation>
</comment>
<evidence type="ECO:0000313" key="9">
    <source>
        <dbReference type="Proteomes" id="UP000289886"/>
    </source>
</evidence>
<dbReference type="SMART" id="SM00451">
    <property type="entry name" value="ZnF_U1"/>
    <property type="match status" value="1"/>
</dbReference>
<dbReference type="InterPro" id="IPR000690">
    <property type="entry name" value="Matrin/U1-C_Znf_C2H2"/>
</dbReference>
<evidence type="ECO:0000256" key="6">
    <source>
        <dbReference type="SAM" id="MobiDB-lite"/>
    </source>
</evidence>
<dbReference type="Proteomes" id="UP000289886">
    <property type="component" value="Unassembled WGS sequence"/>
</dbReference>
<name>A0A444UZQ6_ACIRT</name>
<keyword evidence="4" id="KW-0862">Zinc</keyword>
<protein>
    <submittedName>
        <fullName evidence="8">Matrin-3</fullName>
    </submittedName>
</protein>
<keyword evidence="5" id="KW-0539">Nucleus</keyword>
<feature type="region of interest" description="Disordered" evidence="6">
    <location>
        <begin position="277"/>
        <end position="350"/>
    </location>
</feature>
<dbReference type="GO" id="GO:0008270">
    <property type="term" value="F:zinc ion binding"/>
    <property type="evidence" value="ECO:0007669"/>
    <property type="project" value="UniProtKB-KW"/>
</dbReference>
<sequence>MVRYYRTHAAKVNGDRIGVSIFLKHKKLAHWMREEVKSPSTSGEAPGSGSRTGCSVSGDRESSRTRRTSRYDRTRREESREKSLERQERRASRQREESSDKSMDSSESEGEEQDNTALRLAQGERPADKSMDSSDTEGEEQERSGRKLGQGEGPFNKSLESLQTQEVALENKGSQSTQGEEPVDKPLESSETPSEGQDKSCSQSAQKEESSAGPEGEKEKAKAAGQGKDQCLDRSKIRKPWPSQKGRFSTGPGVEKDFYVSVLFIVLFCSSRCNGENADTENATQVQTVPPESEKTVPPESEKTVPPESEKTVPPESEKTETVHNGEAGDSTDRPQAGNNKTTNTLGPYTPDNPVGLEYMVPRTGYFCKLCSVFSSSENEKTAHCSSLEHYEKVKTSIAELDQQLTVESMQESLEPDFPDSMEDFVTLDEVGDEEEMLGLESESDATSSSKTFNFTAS</sequence>
<feature type="compositionally biased region" description="Polar residues" evidence="6">
    <location>
        <begin position="38"/>
        <end position="55"/>
    </location>
</feature>
<keyword evidence="3" id="KW-0863">Zinc-finger</keyword>
<organism evidence="8 9">
    <name type="scientific">Acipenser ruthenus</name>
    <name type="common">Sterlet sturgeon</name>
    <dbReference type="NCBI Taxonomy" id="7906"/>
    <lineage>
        <taxon>Eukaryota</taxon>
        <taxon>Metazoa</taxon>
        <taxon>Chordata</taxon>
        <taxon>Craniata</taxon>
        <taxon>Vertebrata</taxon>
        <taxon>Euteleostomi</taxon>
        <taxon>Actinopterygii</taxon>
        <taxon>Chondrostei</taxon>
        <taxon>Acipenseriformes</taxon>
        <taxon>Acipenseridae</taxon>
        <taxon>Acipenser</taxon>
    </lineage>
</organism>
<feature type="compositionally biased region" description="Polar residues" evidence="6">
    <location>
        <begin position="280"/>
        <end position="290"/>
    </location>
</feature>
<evidence type="ECO:0000256" key="5">
    <source>
        <dbReference type="ARBA" id="ARBA00023242"/>
    </source>
</evidence>
<evidence type="ECO:0000313" key="8">
    <source>
        <dbReference type="EMBL" id="RXM93640.1"/>
    </source>
</evidence>
<feature type="domain" description="Matrin-type" evidence="7">
    <location>
        <begin position="366"/>
        <end position="396"/>
    </location>
</feature>
<gene>
    <name evidence="8" type="ORF">EOD39_18860</name>
</gene>
<dbReference type="PROSITE" id="PS50171">
    <property type="entry name" value="ZF_MATRIN"/>
    <property type="match status" value="1"/>
</dbReference>
<feature type="compositionally biased region" description="Basic and acidic residues" evidence="6">
    <location>
        <begin position="292"/>
        <end position="324"/>
    </location>
</feature>
<evidence type="ECO:0000259" key="7">
    <source>
        <dbReference type="PROSITE" id="PS50171"/>
    </source>
</evidence>
<feature type="region of interest" description="Disordered" evidence="6">
    <location>
        <begin position="34"/>
        <end position="253"/>
    </location>
</feature>
<feature type="compositionally biased region" description="Polar residues" evidence="6">
    <location>
        <begin position="337"/>
        <end position="347"/>
    </location>
</feature>
<dbReference type="AlphaFoldDB" id="A0A444UZQ6"/>
<feature type="compositionally biased region" description="Basic and acidic residues" evidence="6">
    <location>
        <begin position="58"/>
        <end position="104"/>
    </location>
</feature>
<comment type="caution">
    <text evidence="8">The sequence shown here is derived from an EMBL/GenBank/DDBJ whole genome shotgun (WGS) entry which is preliminary data.</text>
</comment>
<evidence type="ECO:0000256" key="1">
    <source>
        <dbReference type="ARBA" id="ARBA00004123"/>
    </source>
</evidence>
<dbReference type="EMBL" id="SCEB01004319">
    <property type="protein sequence ID" value="RXM93640.1"/>
    <property type="molecule type" value="Genomic_DNA"/>
</dbReference>
<dbReference type="GO" id="GO:0003676">
    <property type="term" value="F:nucleic acid binding"/>
    <property type="evidence" value="ECO:0007669"/>
    <property type="project" value="InterPro"/>
</dbReference>
<accession>A0A444UZQ6</accession>
<dbReference type="InterPro" id="IPR003604">
    <property type="entry name" value="Matrin/U1-like-C_Znf_C2H2"/>
</dbReference>
<proteinExistence type="predicted"/>
<evidence type="ECO:0000256" key="3">
    <source>
        <dbReference type="ARBA" id="ARBA00022771"/>
    </source>
</evidence>
<feature type="compositionally biased region" description="Polar residues" evidence="6">
    <location>
        <begin position="158"/>
        <end position="179"/>
    </location>
</feature>
<reference evidence="8 9" key="1">
    <citation type="submission" date="2019-01" db="EMBL/GenBank/DDBJ databases">
        <title>Draft Genome and Complete Hox-Cluster Characterization of the Sterlet Sturgeon (Acipenser ruthenus).</title>
        <authorList>
            <person name="Wei Q."/>
        </authorList>
    </citation>
    <scope>NUCLEOTIDE SEQUENCE [LARGE SCALE GENOMIC DNA]</scope>
    <source>
        <strain evidence="8">WHYD16114868_AA</strain>
        <tissue evidence="8">Blood</tissue>
    </source>
</reference>
<evidence type="ECO:0000256" key="2">
    <source>
        <dbReference type="ARBA" id="ARBA00022723"/>
    </source>
</evidence>
<feature type="region of interest" description="Disordered" evidence="6">
    <location>
        <begin position="433"/>
        <end position="458"/>
    </location>
</feature>
<keyword evidence="9" id="KW-1185">Reference proteome</keyword>
<feature type="compositionally biased region" description="Acidic residues" evidence="6">
    <location>
        <begin position="433"/>
        <end position="444"/>
    </location>
</feature>
<evidence type="ECO:0000256" key="4">
    <source>
        <dbReference type="ARBA" id="ARBA00022833"/>
    </source>
</evidence>
<dbReference type="GO" id="GO:0005634">
    <property type="term" value="C:nucleus"/>
    <property type="evidence" value="ECO:0007669"/>
    <property type="project" value="UniProtKB-SubCell"/>
</dbReference>
<keyword evidence="2" id="KW-0479">Metal-binding</keyword>